<evidence type="ECO:0000313" key="1">
    <source>
        <dbReference type="EMBL" id="KAA1257544.1"/>
    </source>
</evidence>
<organism evidence="1 2">
    <name type="scientific">Rubripirellula obstinata</name>
    <dbReference type="NCBI Taxonomy" id="406547"/>
    <lineage>
        <taxon>Bacteria</taxon>
        <taxon>Pseudomonadati</taxon>
        <taxon>Planctomycetota</taxon>
        <taxon>Planctomycetia</taxon>
        <taxon>Pirellulales</taxon>
        <taxon>Pirellulaceae</taxon>
        <taxon>Rubripirellula</taxon>
    </lineage>
</organism>
<keyword evidence="2" id="KW-1185">Reference proteome</keyword>
<dbReference type="Proteomes" id="UP000322699">
    <property type="component" value="Unassembled WGS sequence"/>
</dbReference>
<dbReference type="AlphaFoldDB" id="A0A5B1CDX6"/>
<proteinExistence type="predicted"/>
<gene>
    <name evidence="1" type="ORF">LF1_00310</name>
</gene>
<comment type="caution">
    <text evidence="1">The sequence shown here is derived from an EMBL/GenBank/DDBJ whole genome shotgun (WGS) entry which is preliminary data.</text>
</comment>
<protein>
    <submittedName>
        <fullName evidence="1">Uncharacterized protein</fullName>
    </submittedName>
</protein>
<evidence type="ECO:0000313" key="2">
    <source>
        <dbReference type="Proteomes" id="UP000322699"/>
    </source>
</evidence>
<reference evidence="1 2" key="1">
    <citation type="submission" date="2019-08" db="EMBL/GenBank/DDBJ databases">
        <title>Deep-cultivation of Planctomycetes and their phenomic and genomic characterization uncovers novel biology.</title>
        <authorList>
            <person name="Wiegand S."/>
            <person name="Jogler M."/>
            <person name="Boedeker C."/>
            <person name="Pinto D."/>
            <person name="Vollmers J."/>
            <person name="Rivas-Marin E."/>
            <person name="Kohn T."/>
            <person name="Peeters S.H."/>
            <person name="Heuer A."/>
            <person name="Rast P."/>
            <person name="Oberbeckmann S."/>
            <person name="Bunk B."/>
            <person name="Jeske O."/>
            <person name="Meyerdierks A."/>
            <person name="Storesund J.E."/>
            <person name="Kallscheuer N."/>
            <person name="Luecker S."/>
            <person name="Lage O.M."/>
            <person name="Pohl T."/>
            <person name="Merkel B.J."/>
            <person name="Hornburger P."/>
            <person name="Mueller R.-W."/>
            <person name="Bruemmer F."/>
            <person name="Labrenz M."/>
            <person name="Spormann A.M."/>
            <person name="Op Den Camp H."/>
            <person name="Overmann J."/>
            <person name="Amann R."/>
            <person name="Jetten M.S.M."/>
            <person name="Mascher T."/>
            <person name="Medema M.H."/>
            <person name="Devos D.P."/>
            <person name="Kaster A.-K."/>
            <person name="Ovreas L."/>
            <person name="Rohde M."/>
            <person name="Galperin M.Y."/>
            <person name="Jogler C."/>
        </authorList>
    </citation>
    <scope>NUCLEOTIDE SEQUENCE [LARGE SCALE GENOMIC DNA]</scope>
    <source>
        <strain evidence="1 2">LF1</strain>
    </source>
</reference>
<dbReference type="EMBL" id="VRLW01000001">
    <property type="protein sequence ID" value="KAA1257544.1"/>
    <property type="molecule type" value="Genomic_DNA"/>
</dbReference>
<sequence>MRIALKQWAEHGFQSDNVRVLRAAGENVQAKNKVDHRRSVSNAWLSVGFGYEVTESWRQASTIRHASGKQRRDVASIRRVSERERRDAASQRLTIAEVIV</sequence>
<accession>A0A5B1CDX6</accession>
<name>A0A5B1CDX6_9BACT</name>